<reference evidence="2 3" key="1">
    <citation type="journal article" date="2013" name="Genome Announc.">
        <title>Draft Genome Sequence of the Cellulolytic, Mesophilic, Anaerobic Bacterium Clostridium termitidis Strain CT1112 (DSM 5398).</title>
        <authorList>
            <person name="Lal S."/>
            <person name="Ramachandran U."/>
            <person name="Zhang X."/>
            <person name="Munir R."/>
            <person name="Sparling R."/>
            <person name="Levin D.B."/>
        </authorList>
    </citation>
    <scope>NUCLEOTIDE SEQUENCE [LARGE SCALE GENOMIC DNA]</scope>
    <source>
        <strain evidence="2 3">CT1112</strain>
    </source>
</reference>
<dbReference type="PANTHER" id="PTHR33221:SF5">
    <property type="entry name" value="HTH-TYPE TRANSCRIPTIONAL REGULATOR ISCR"/>
    <property type="match status" value="1"/>
</dbReference>
<dbReference type="PROSITE" id="PS01332">
    <property type="entry name" value="HTH_RRF2_1"/>
    <property type="match status" value="1"/>
</dbReference>
<dbReference type="FunFam" id="1.10.10.10:FF:000164">
    <property type="entry name" value="Transcriptional regulator, Rrf2 family"/>
    <property type="match status" value="1"/>
</dbReference>
<dbReference type="InterPro" id="IPR000944">
    <property type="entry name" value="Tscrpt_reg_Rrf2"/>
</dbReference>
<dbReference type="Gene3D" id="1.10.10.10">
    <property type="entry name" value="Winged helix-like DNA-binding domain superfamily/Winged helix DNA-binding domain"/>
    <property type="match status" value="1"/>
</dbReference>
<dbReference type="InterPro" id="IPR036388">
    <property type="entry name" value="WH-like_DNA-bd_sf"/>
</dbReference>
<keyword evidence="1" id="KW-0238">DNA-binding</keyword>
<sequence length="149" mass="16459">MKVSTKGRYGLRAIVDLAVHDREGQVSLKSVAERQGLSENYLEQLFSSLKKSGLVKSIRGAQGGYLLAKPAEKILVGDVLRSLEGTLCPVDCIDLEMPVSCDKADSCVTAAVWAKLRDKINEVVDSITVADLVQQHQEKTRNDDYIYYI</sequence>
<dbReference type="GO" id="GO:0005829">
    <property type="term" value="C:cytosol"/>
    <property type="evidence" value="ECO:0007669"/>
    <property type="project" value="TreeGrafter"/>
</dbReference>
<dbReference type="GO" id="GO:0003700">
    <property type="term" value="F:DNA-binding transcription factor activity"/>
    <property type="evidence" value="ECO:0007669"/>
    <property type="project" value="TreeGrafter"/>
</dbReference>
<dbReference type="AlphaFoldDB" id="S0FIS3"/>
<evidence type="ECO:0000256" key="1">
    <source>
        <dbReference type="ARBA" id="ARBA00023125"/>
    </source>
</evidence>
<accession>S0FIS3</accession>
<dbReference type="SUPFAM" id="SSF46785">
    <property type="entry name" value="Winged helix' DNA-binding domain"/>
    <property type="match status" value="1"/>
</dbReference>
<comment type="caution">
    <text evidence="2">The sequence shown here is derived from an EMBL/GenBank/DDBJ whole genome shotgun (WGS) entry which is preliminary data.</text>
</comment>
<dbReference type="Proteomes" id="UP000014155">
    <property type="component" value="Unassembled WGS sequence"/>
</dbReference>
<dbReference type="GO" id="GO:0003677">
    <property type="term" value="F:DNA binding"/>
    <property type="evidence" value="ECO:0007669"/>
    <property type="project" value="UniProtKB-KW"/>
</dbReference>
<dbReference type="EMBL" id="AORV01000032">
    <property type="protein sequence ID" value="EMS71915.1"/>
    <property type="molecule type" value="Genomic_DNA"/>
</dbReference>
<protein>
    <submittedName>
        <fullName evidence="2">Rrf2 family protein (Putative transcriptional regulator)</fullName>
    </submittedName>
</protein>
<dbReference type="PATRIC" id="fig|1195236.3.peg.2480"/>
<evidence type="ECO:0000313" key="3">
    <source>
        <dbReference type="Proteomes" id="UP000014155"/>
    </source>
</evidence>
<dbReference type="PROSITE" id="PS51197">
    <property type="entry name" value="HTH_RRF2_2"/>
    <property type="match status" value="1"/>
</dbReference>
<keyword evidence="3" id="KW-1185">Reference proteome</keyword>
<dbReference type="NCBIfam" id="TIGR00738">
    <property type="entry name" value="rrf2_super"/>
    <property type="match status" value="1"/>
</dbReference>
<organism evidence="2 3">
    <name type="scientific">Ruminiclostridium cellobioparum subsp. termitidis CT1112</name>
    <dbReference type="NCBI Taxonomy" id="1195236"/>
    <lineage>
        <taxon>Bacteria</taxon>
        <taxon>Bacillati</taxon>
        <taxon>Bacillota</taxon>
        <taxon>Clostridia</taxon>
        <taxon>Eubacteriales</taxon>
        <taxon>Oscillospiraceae</taxon>
        <taxon>Ruminiclostridium</taxon>
    </lineage>
</organism>
<dbReference type="InterPro" id="IPR030489">
    <property type="entry name" value="TR_Rrf2-type_CS"/>
</dbReference>
<proteinExistence type="predicted"/>
<evidence type="ECO:0000313" key="2">
    <source>
        <dbReference type="EMBL" id="EMS71915.1"/>
    </source>
</evidence>
<dbReference type="InterPro" id="IPR036390">
    <property type="entry name" value="WH_DNA-bd_sf"/>
</dbReference>
<dbReference type="eggNOG" id="COG1959">
    <property type="taxonomic scope" value="Bacteria"/>
</dbReference>
<name>S0FIS3_RUMCE</name>
<dbReference type="STRING" id="1195236.CTER_2176"/>
<dbReference type="Pfam" id="PF02082">
    <property type="entry name" value="Rrf2"/>
    <property type="match status" value="1"/>
</dbReference>
<dbReference type="PANTHER" id="PTHR33221">
    <property type="entry name" value="WINGED HELIX-TURN-HELIX TRANSCRIPTIONAL REGULATOR, RRF2 FAMILY"/>
    <property type="match status" value="1"/>
</dbReference>
<gene>
    <name evidence="2" type="ORF">CTER_2176</name>
</gene>
<dbReference type="RefSeq" id="WP_004625670.1">
    <property type="nucleotide sequence ID" value="NZ_AORV01000032.1"/>
</dbReference>